<proteinExistence type="predicted"/>
<dbReference type="AlphaFoldDB" id="A0AA37WJD7"/>
<comment type="caution">
    <text evidence="1">The sequence shown here is derived from an EMBL/GenBank/DDBJ whole genome shotgun (WGS) entry which is preliminary data.</text>
</comment>
<sequence>MILKPPFEQYLQDKEAFLDGFIDAGSEQELFAASYIHGHLSLVAANVFGLAETDTNGDVNAKYIERFTAELTTSIDDAINDKELLGDDINDVKDMLKRMFLK</sequence>
<evidence type="ECO:0000313" key="2">
    <source>
        <dbReference type="Proteomes" id="UP001156601"/>
    </source>
</evidence>
<protein>
    <recommendedName>
        <fullName evidence="3">YfcL protein</fullName>
    </recommendedName>
</protein>
<name>A0AA37WJD7_9ALTE</name>
<evidence type="ECO:0008006" key="3">
    <source>
        <dbReference type="Google" id="ProtNLM"/>
    </source>
</evidence>
<organism evidence="1 2">
    <name type="scientific">Agaribacter marinus</name>
    <dbReference type="NCBI Taxonomy" id="1431249"/>
    <lineage>
        <taxon>Bacteria</taxon>
        <taxon>Pseudomonadati</taxon>
        <taxon>Pseudomonadota</taxon>
        <taxon>Gammaproteobacteria</taxon>
        <taxon>Alteromonadales</taxon>
        <taxon>Alteromonadaceae</taxon>
        <taxon>Agaribacter</taxon>
    </lineage>
</organism>
<dbReference type="Proteomes" id="UP001156601">
    <property type="component" value="Unassembled WGS sequence"/>
</dbReference>
<gene>
    <name evidence="1" type="ORF">GCM10007852_05880</name>
</gene>
<dbReference type="EMBL" id="BSOT01000005">
    <property type="protein sequence ID" value="GLR69680.1"/>
    <property type="molecule type" value="Genomic_DNA"/>
</dbReference>
<reference evidence="1" key="1">
    <citation type="journal article" date="2014" name="Int. J. Syst. Evol. Microbiol.">
        <title>Complete genome sequence of Corynebacterium casei LMG S-19264T (=DSM 44701T), isolated from a smear-ripened cheese.</title>
        <authorList>
            <consortium name="US DOE Joint Genome Institute (JGI-PGF)"/>
            <person name="Walter F."/>
            <person name="Albersmeier A."/>
            <person name="Kalinowski J."/>
            <person name="Ruckert C."/>
        </authorList>
    </citation>
    <scope>NUCLEOTIDE SEQUENCE</scope>
    <source>
        <strain evidence="1">NBRC 110023</strain>
    </source>
</reference>
<dbReference type="Pfam" id="PF08891">
    <property type="entry name" value="YfcL"/>
    <property type="match status" value="1"/>
</dbReference>
<dbReference type="RefSeq" id="WP_284215997.1">
    <property type="nucleotide sequence ID" value="NZ_BSOT01000005.1"/>
</dbReference>
<accession>A0AA37WJD7</accession>
<dbReference type="InterPro" id="IPR014987">
    <property type="entry name" value="UPF_YfcL"/>
</dbReference>
<evidence type="ECO:0000313" key="1">
    <source>
        <dbReference type="EMBL" id="GLR69680.1"/>
    </source>
</evidence>
<reference evidence="1" key="2">
    <citation type="submission" date="2023-01" db="EMBL/GenBank/DDBJ databases">
        <title>Draft genome sequence of Agaribacter marinus strain NBRC 110023.</title>
        <authorList>
            <person name="Sun Q."/>
            <person name="Mori K."/>
        </authorList>
    </citation>
    <scope>NUCLEOTIDE SEQUENCE</scope>
    <source>
        <strain evidence="1">NBRC 110023</strain>
    </source>
</reference>
<keyword evidence="2" id="KW-1185">Reference proteome</keyword>